<reference evidence="5" key="1">
    <citation type="submission" date="2023-05" db="EMBL/GenBank/DDBJ databases">
        <authorList>
            <person name="Stuckert A."/>
        </authorList>
    </citation>
    <scope>NUCLEOTIDE SEQUENCE</scope>
</reference>
<dbReference type="Proteomes" id="UP001162483">
    <property type="component" value="Unassembled WGS sequence"/>
</dbReference>
<evidence type="ECO:0000256" key="2">
    <source>
        <dbReference type="SAM" id="Coils"/>
    </source>
</evidence>
<feature type="compositionally biased region" description="Basic and acidic residues" evidence="3">
    <location>
        <begin position="57"/>
        <end position="68"/>
    </location>
</feature>
<proteinExistence type="predicted"/>
<feature type="coiled-coil region" evidence="2">
    <location>
        <begin position="105"/>
        <end position="132"/>
    </location>
</feature>
<keyword evidence="1" id="KW-0677">Repeat</keyword>
<comment type="caution">
    <text evidence="5">The sequence shown here is derived from an EMBL/GenBank/DDBJ whole genome shotgun (WGS) entry which is preliminary data.</text>
</comment>
<feature type="non-terminal residue" evidence="5">
    <location>
        <position position="247"/>
    </location>
</feature>
<feature type="compositionally biased region" description="Basic and acidic residues" evidence="3">
    <location>
        <begin position="1"/>
        <end position="38"/>
    </location>
</feature>
<gene>
    <name evidence="5" type="ORF">SPARVUS_LOCUS16093316</name>
</gene>
<evidence type="ECO:0000313" key="6">
    <source>
        <dbReference type="Proteomes" id="UP001162483"/>
    </source>
</evidence>
<feature type="domain" description="FF" evidence="4">
    <location>
        <begin position="119"/>
        <end position="173"/>
    </location>
</feature>
<feature type="region of interest" description="Disordered" evidence="3">
    <location>
        <begin position="1"/>
        <end position="68"/>
    </location>
</feature>
<protein>
    <recommendedName>
        <fullName evidence="4">FF domain-containing protein</fullName>
    </recommendedName>
</protein>
<evidence type="ECO:0000313" key="5">
    <source>
        <dbReference type="EMBL" id="CAI9621127.1"/>
    </source>
</evidence>
<dbReference type="InterPro" id="IPR002713">
    <property type="entry name" value="FF_domain"/>
</dbReference>
<dbReference type="PROSITE" id="PS51676">
    <property type="entry name" value="FF"/>
    <property type="match status" value="2"/>
</dbReference>
<dbReference type="Gene3D" id="1.10.10.440">
    <property type="entry name" value="FF domain"/>
    <property type="match status" value="2"/>
</dbReference>
<dbReference type="EMBL" id="CATNWA010021046">
    <property type="protein sequence ID" value="CAI9621127.1"/>
    <property type="molecule type" value="Genomic_DNA"/>
</dbReference>
<dbReference type="Pfam" id="PF01846">
    <property type="entry name" value="FF"/>
    <property type="match status" value="2"/>
</dbReference>
<keyword evidence="2" id="KW-0175">Coiled coil</keyword>
<dbReference type="SUPFAM" id="SSF81698">
    <property type="entry name" value="FF domain"/>
    <property type="match status" value="2"/>
</dbReference>
<name>A0ABN9HKV9_9NEOB</name>
<feature type="domain" description="FF" evidence="4">
    <location>
        <begin position="185"/>
        <end position="240"/>
    </location>
</feature>
<dbReference type="SMART" id="SM00441">
    <property type="entry name" value="FF"/>
    <property type="match status" value="2"/>
</dbReference>
<keyword evidence="6" id="KW-1185">Reference proteome</keyword>
<dbReference type="PANTHER" id="PTHR15377">
    <property type="entry name" value="TRANSCRIPTION ELONGATION REGULATOR 1"/>
    <property type="match status" value="1"/>
</dbReference>
<sequence>MWDRPEDLIGRADVDKIIQEPPHKRGLEDDKKYFKEDHESAEDANDDEPVKAKKRKKEETETEKETAMEAEIKAARERAIVPLDARMKQFRDMLLERGVFDQYVKTRAEEERREKKNKIMQSKEDFKKMMEEGKINTRMTFSEFAAKHAKDLRFKAIEKMKDRETLFIEFMVAARKKEKEDSKNKGEKVKNDFFELLANHHLDAQSRWSKVKEKIEGDSRYKAIDSSSAREDLFKQYIEKLVKVCYY</sequence>
<dbReference type="PANTHER" id="PTHR15377:SF7">
    <property type="entry name" value="TRANSCRIPTION ELONGATION REGULATOR 1"/>
    <property type="match status" value="1"/>
</dbReference>
<evidence type="ECO:0000256" key="1">
    <source>
        <dbReference type="ARBA" id="ARBA00022737"/>
    </source>
</evidence>
<accession>A0ABN9HKV9</accession>
<dbReference type="InterPro" id="IPR036517">
    <property type="entry name" value="FF_domain_sf"/>
</dbReference>
<evidence type="ECO:0000259" key="4">
    <source>
        <dbReference type="PROSITE" id="PS51676"/>
    </source>
</evidence>
<evidence type="ECO:0000256" key="3">
    <source>
        <dbReference type="SAM" id="MobiDB-lite"/>
    </source>
</evidence>
<dbReference type="InterPro" id="IPR045148">
    <property type="entry name" value="TCRG1-like"/>
</dbReference>
<organism evidence="5 6">
    <name type="scientific">Staurois parvus</name>
    <dbReference type="NCBI Taxonomy" id="386267"/>
    <lineage>
        <taxon>Eukaryota</taxon>
        <taxon>Metazoa</taxon>
        <taxon>Chordata</taxon>
        <taxon>Craniata</taxon>
        <taxon>Vertebrata</taxon>
        <taxon>Euteleostomi</taxon>
        <taxon>Amphibia</taxon>
        <taxon>Batrachia</taxon>
        <taxon>Anura</taxon>
        <taxon>Neobatrachia</taxon>
        <taxon>Ranoidea</taxon>
        <taxon>Ranidae</taxon>
        <taxon>Staurois</taxon>
    </lineage>
</organism>